<evidence type="ECO:0000259" key="1">
    <source>
        <dbReference type="Pfam" id="PF03050"/>
    </source>
</evidence>
<accession>A0A6Y2KXD5</accession>
<reference evidence="2" key="2">
    <citation type="submission" date="2019-10" db="EMBL/GenBank/DDBJ databases">
        <authorList>
            <consortium name="NCBI Pathogen Detection Project"/>
        </authorList>
    </citation>
    <scope>NUCLEOTIDE SEQUENCE</scope>
    <source>
        <strain evidence="2">Salmonella enterica</strain>
    </source>
</reference>
<reference evidence="2" key="1">
    <citation type="journal article" date="2018" name="Genome Biol.">
        <title>SKESA: strategic k-mer extension for scrupulous assemblies.</title>
        <authorList>
            <person name="Souvorov A."/>
            <person name="Agarwala R."/>
            <person name="Lipman D.J."/>
        </authorList>
    </citation>
    <scope>NUCLEOTIDE SEQUENCE</scope>
    <source>
        <strain evidence="2">Salmonella enterica</strain>
    </source>
</reference>
<dbReference type="AlphaFoldDB" id="A0A6Y2KXD5"/>
<dbReference type="InterPro" id="IPR004291">
    <property type="entry name" value="Transposase_IS66_central"/>
</dbReference>
<dbReference type="EMBL" id="DAAGTH010000084">
    <property type="protein sequence ID" value="HAB4467482.1"/>
    <property type="molecule type" value="Genomic_DNA"/>
</dbReference>
<comment type="caution">
    <text evidence="2">The sequence shown here is derived from an EMBL/GenBank/DDBJ whole genome shotgun (WGS) entry which is preliminary data.</text>
</comment>
<gene>
    <name evidence="2" type="ORF">GBZ04_23125</name>
</gene>
<evidence type="ECO:0000313" key="2">
    <source>
        <dbReference type="EMBL" id="HAB4467482.1"/>
    </source>
</evidence>
<sequence>MAFLSEWTGGYLATDNYDVCKSVAKENDRIINAGCWSHARRRFAELYKASVDPRAEFVLEVLARMFSPEECIRLRSPENKVR</sequence>
<feature type="domain" description="Transposase IS66 central" evidence="1">
    <location>
        <begin position="3"/>
        <end position="80"/>
    </location>
</feature>
<organism evidence="2">
    <name type="scientific">Salmonella diarizonae</name>
    <dbReference type="NCBI Taxonomy" id="59204"/>
    <lineage>
        <taxon>Bacteria</taxon>
        <taxon>Pseudomonadati</taxon>
        <taxon>Pseudomonadota</taxon>
        <taxon>Gammaproteobacteria</taxon>
        <taxon>Enterobacterales</taxon>
        <taxon>Enterobacteriaceae</taxon>
        <taxon>Salmonella</taxon>
    </lineage>
</organism>
<protein>
    <submittedName>
        <fullName evidence="2">Transposase</fullName>
    </submittedName>
</protein>
<name>A0A6Y2KXD5_SALDZ</name>
<proteinExistence type="predicted"/>
<dbReference type="Pfam" id="PF03050">
    <property type="entry name" value="DDE_Tnp_IS66"/>
    <property type="match status" value="1"/>
</dbReference>